<dbReference type="Gene3D" id="1.10.1670.10">
    <property type="entry name" value="Helix-hairpin-Helix base-excision DNA repair enzymes (C-terminal)"/>
    <property type="match status" value="1"/>
</dbReference>
<evidence type="ECO:0000256" key="9">
    <source>
        <dbReference type="ARBA" id="ARBA00023239"/>
    </source>
</evidence>
<keyword evidence="6" id="KW-0408">Iron</keyword>
<dbReference type="GO" id="GO:0006285">
    <property type="term" value="P:base-excision repair, AP site formation"/>
    <property type="evidence" value="ECO:0007669"/>
    <property type="project" value="UniProtKB-UniRule"/>
</dbReference>
<keyword evidence="4 12" id="KW-0227">DNA damage</keyword>
<comment type="function">
    <text evidence="12">Bifunctional DNA N-glycosylase with associated apurinic/apyrimidinic (AP) lyase function that catalyzes the first step in base excision repair (BER), the primary repair pathway for the repair of oxidative DNA damage. The DNA N-glycosylase activity releases the damaged DNA base from DNA by cleaving the N-glycosidic bond, leaving an AP site. The AP lyase activity cleaves the phosphodiester bond 3' to the AP site by a beta-elimination. Primarily recognizes and repairs oxidative base damage of pyrimidines.</text>
</comment>
<sequence length="380" mass="43074">MLSARITRLRATRNIKSTFSNREIVNDNVDTSTRVSPYFATEMSTDSEQGPSRQCHSDNKGQKKATKRHITPSYEEQESKYTNIMAPTLKKIFKFDNNIVKPPHSTSKPDHWKEQLDNIYEMRKKRDAPVDVMGCEHLGDKEAKPEVMRYQLLLGLMLSSQTKDQVTAAAMTNLKNHGCTIENILKTSDEKLGQLIYPAGFWKRKVEYIKKTSAILRDKYDGDIPDNAEELCKLPGVGPKMAYLLMKSAWNVVSGIGVDTHVHRISNRLRWVKKPTSQPEATRKELEGWLPLSSPTEVSNIQLLEFVTFPSHLHLATGLAEFEGCFIFLFISVLLPYWCEINALLVGFGQKTCLPVGPKCSECLNKNICPEGRKNVKGRK</sequence>
<dbReference type="Pfam" id="PF00633">
    <property type="entry name" value="HHH"/>
    <property type="match status" value="1"/>
</dbReference>
<evidence type="ECO:0000256" key="11">
    <source>
        <dbReference type="ARBA" id="ARBA00044632"/>
    </source>
</evidence>
<dbReference type="InterPro" id="IPR004036">
    <property type="entry name" value="Endonuclease-III-like_CS2"/>
</dbReference>
<evidence type="ECO:0000256" key="7">
    <source>
        <dbReference type="ARBA" id="ARBA00023014"/>
    </source>
</evidence>
<dbReference type="Pfam" id="PF00730">
    <property type="entry name" value="HhH-GPD"/>
    <property type="match status" value="1"/>
</dbReference>
<dbReference type="PANTHER" id="PTHR43286">
    <property type="entry name" value="ENDONUCLEASE III-LIKE PROTEIN 1"/>
    <property type="match status" value="1"/>
</dbReference>
<evidence type="ECO:0000256" key="4">
    <source>
        <dbReference type="ARBA" id="ARBA00022763"/>
    </source>
</evidence>
<dbReference type="EMBL" id="JAODUP010000127">
    <property type="protein sequence ID" value="KAK2160746.1"/>
    <property type="molecule type" value="Genomic_DNA"/>
</dbReference>
<dbReference type="InterPro" id="IPR003265">
    <property type="entry name" value="HhH-GPD_domain"/>
</dbReference>
<evidence type="ECO:0000256" key="2">
    <source>
        <dbReference type="ARBA" id="ARBA00022485"/>
    </source>
</evidence>
<name>A0AAD9JXL0_9ANNE</name>
<keyword evidence="12" id="KW-0496">Mitochondrion</keyword>
<keyword evidence="5 12" id="KW-0378">Hydrolase</keyword>
<proteinExistence type="inferred from homology"/>
<feature type="region of interest" description="Disordered" evidence="13">
    <location>
        <begin position="43"/>
        <end position="74"/>
    </location>
</feature>
<accession>A0AAD9JXL0</accession>
<evidence type="ECO:0000256" key="10">
    <source>
        <dbReference type="ARBA" id="ARBA00023295"/>
    </source>
</evidence>
<keyword evidence="8 12" id="KW-0234">DNA repair</keyword>
<dbReference type="InterPro" id="IPR000445">
    <property type="entry name" value="HhH_motif"/>
</dbReference>
<dbReference type="GO" id="GO:0003677">
    <property type="term" value="F:DNA binding"/>
    <property type="evidence" value="ECO:0007669"/>
    <property type="project" value="UniProtKB-UniRule"/>
</dbReference>
<dbReference type="PANTHER" id="PTHR43286:SF1">
    <property type="entry name" value="ENDONUCLEASE III-LIKE PROTEIN 1"/>
    <property type="match status" value="1"/>
</dbReference>
<comment type="catalytic activity">
    <reaction evidence="11 12">
        <text>2'-deoxyribonucleotide-(2'-deoxyribose 5'-phosphate)-2'-deoxyribonucleotide-DNA = a 3'-end 2'-deoxyribonucleotide-(2,3-dehydro-2,3-deoxyribose 5'-phosphate)-DNA + a 5'-end 5'-phospho-2'-deoxyribonucleoside-DNA + H(+)</text>
        <dbReference type="Rhea" id="RHEA:66592"/>
        <dbReference type="Rhea" id="RHEA-COMP:13180"/>
        <dbReference type="Rhea" id="RHEA-COMP:16897"/>
        <dbReference type="Rhea" id="RHEA-COMP:17067"/>
        <dbReference type="ChEBI" id="CHEBI:15378"/>
        <dbReference type="ChEBI" id="CHEBI:136412"/>
        <dbReference type="ChEBI" id="CHEBI:157695"/>
        <dbReference type="ChEBI" id="CHEBI:167181"/>
        <dbReference type="EC" id="4.2.99.18"/>
    </reaction>
</comment>
<evidence type="ECO:0000256" key="6">
    <source>
        <dbReference type="ARBA" id="ARBA00023004"/>
    </source>
</evidence>
<dbReference type="CDD" id="cd00056">
    <property type="entry name" value="ENDO3c"/>
    <property type="match status" value="1"/>
</dbReference>
<comment type="caution">
    <text evidence="15">The sequence shown here is derived from an EMBL/GenBank/DDBJ whole genome shotgun (WGS) entry which is preliminary data.</text>
</comment>
<dbReference type="Proteomes" id="UP001208570">
    <property type="component" value="Unassembled WGS sequence"/>
</dbReference>
<keyword evidence="10 12" id="KW-0326">Glycosidase</keyword>
<dbReference type="GO" id="GO:0046872">
    <property type="term" value="F:metal ion binding"/>
    <property type="evidence" value="ECO:0007669"/>
    <property type="project" value="UniProtKB-KW"/>
</dbReference>
<dbReference type="EC" id="3.2.2.-" evidence="12"/>
<keyword evidence="2" id="KW-0004">4Fe-4S</keyword>
<keyword evidence="3" id="KW-0479">Metal-binding</keyword>
<dbReference type="GO" id="GO:0051539">
    <property type="term" value="F:4 iron, 4 sulfur cluster binding"/>
    <property type="evidence" value="ECO:0007669"/>
    <property type="project" value="UniProtKB-KW"/>
</dbReference>
<keyword evidence="9 12" id="KW-0456">Lyase</keyword>
<dbReference type="GO" id="GO:0000703">
    <property type="term" value="F:oxidized pyrimidine nucleobase lesion DNA N-glycosylase activity"/>
    <property type="evidence" value="ECO:0007669"/>
    <property type="project" value="UniProtKB-UniRule"/>
</dbReference>
<comment type="subcellular location">
    <subcellularLocation>
        <location evidence="12">Nucleus</location>
    </subcellularLocation>
    <subcellularLocation>
        <location evidence="12">Mitochondrion</location>
    </subcellularLocation>
</comment>
<dbReference type="EC" id="4.2.99.18" evidence="12"/>
<dbReference type="GO" id="GO:0005634">
    <property type="term" value="C:nucleus"/>
    <property type="evidence" value="ECO:0007669"/>
    <property type="project" value="UniProtKB-SubCell"/>
</dbReference>
<organism evidence="15 16">
    <name type="scientific">Paralvinella palmiformis</name>
    <dbReference type="NCBI Taxonomy" id="53620"/>
    <lineage>
        <taxon>Eukaryota</taxon>
        <taxon>Metazoa</taxon>
        <taxon>Spiralia</taxon>
        <taxon>Lophotrochozoa</taxon>
        <taxon>Annelida</taxon>
        <taxon>Polychaeta</taxon>
        <taxon>Sedentaria</taxon>
        <taxon>Canalipalpata</taxon>
        <taxon>Terebellida</taxon>
        <taxon>Terebelliformia</taxon>
        <taxon>Alvinellidae</taxon>
        <taxon>Paralvinella</taxon>
    </lineage>
</organism>
<feature type="compositionally biased region" description="Polar residues" evidence="13">
    <location>
        <begin position="43"/>
        <end position="54"/>
    </location>
</feature>
<dbReference type="HAMAP" id="MF_03183">
    <property type="entry name" value="Endonuclease_III_Nth"/>
    <property type="match status" value="1"/>
</dbReference>
<comment type="caution">
    <text evidence="12">Lacks conserved residue(s) required for the propagation of feature annotation.</text>
</comment>
<dbReference type="FunFam" id="1.10.340.30:FF:000005">
    <property type="entry name" value="Endonuclease III-like protein 1"/>
    <property type="match status" value="1"/>
</dbReference>
<feature type="domain" description="HhH-GPD" evidence="14">
    <location>
        <begin position="158"/>
        <end position="309"/>
    </location>
</feature>
<dbReference type="AlphaFoldDB" id="A0AAD9JXL0"/>
<evidence type="ECO:0000256" key="12">
    <source>
        <dbReference type="HAMAP-Rule" id="MF_03183"/>
    </source>
</evidence>
<dbReference type="InterPro" id="IPR023170">
    <property type="entry name" value="HhH_base_excis_C"/>
</dbReference>
<dbReference type="PROSITE" id="PS01155">
    <property type="entry name" value="ENDONUCLEASE_III_2"/>
    <property type="match status" value="1"/>
</dbReference>
<evidence type="ECO:0000256" key="13">
    <source>
        <dbReference type="SAM" id="MobiDB-lite"/>
    </source>
</evidence>
<keyword evidence="12" id="KW-0539">Nucleus</keyword>
<evidence type="ECO:0000256" key="8">
    <source>
        <dbReference type="ARBA" id="ARBA00023204"/>
    </source>
</evidence>
<dbReference type="Gene3D" id="1.10.340.30">
    <property type="entry name" value="Hypothetical protein, domain 2"/>
    <property type="match status" value="1"/>
</dbReference>
<dbReference type="GO" id="GO:0006289">
    <property type="term" value="P:nucleotide-excision repair"/>
    <property type="evidence" value="ECO:0007669"/>
    <property type="project" value="TreeGrafter"/>
</dbReference>
<dbReference type="GO" id="GO:0140078">
    <property type="term" value="F:class I DNA-(apurinic or apyrimidinic site) endonuclease activity"/>
    <property type="evidence" value="ECO:0007669"/>
    <property type="project" value="UniProtKB-EC"/>
</dbReference>
<dbReference type="GO" id="GO:0005739">
    <property type="term" value="C:mitochondrion"/>
    <property type="evidence" value="ECO:0007669"/>
    <property type="project" value="UniProtKB-SubCell"/>
</dbReference>
<keyword evidence="16" id="KW-1185">Reference proteome</keyword>
<evidence type="ECO:0000259" key="14">
    <source>
        <dbReference type="SMART" id="SM00478"/>
    </source>
</evidence>
<reference evidence="15" key="1">
    <citation type="journal article" date="2023" name="Mol. Biol. Evol.">
        <title>Third-Generation Sequencing Reveals the Adaptive Role of the Epigenome in Three Deep-Sea Polychaetes.</title>
        <authorList>
            <person name="Perez M."/>
            <person name="Aroh O."/>
            <person name="Sun Y."/>
            <person name="Lan Y."/>
            <person name="Juniper S.K."/>
            <person name="Young C.R."/>
            <person name="Angers B."/>
            <person name="Qian P.Y."/>
        </authorList>
    </citation>
    <scope>NUCLEOTIDE SEQUENCE</scope>
    <source>
        <strain evidence="15">P08H-3</strain>
    </source>
</reference>
<dbReference type="InterPro" id="IPR030841">
    <property type="entry name" value="NTH1"/>
</dbReference>
<dbReference type="InterPro" id="IPR011257">
    <property type="entry name" value="DNA_glycosylase"/>
</dbReference>
<evidence type="ECO:0000256" key="1">
    <source>
        <dbReference type="ARBA" id="ARBA00008343"/>
    </source>
</evidence>
<dbReference type="SMART" id="SM00478">
    <property type="entry name" value="ENDO3c"/>
    <property type="match status" value="1"/>
</dbReference>
<dbReference type="SUPFAM" id="SSF48150">
    <property type="entry name" value="DNA-glycosylase"/>
    <property type="match status" value="1"/>
</dbReference>
<keyword evidence="7" id="KW-0411">Iron-sulfur</keyword>
<evidence type="ECO:0000256" key="3">
    <source>
        <dbReference type="ARBA" id="ARBA00022723"/>
    </source>
</evidence>
<protein>
    <recommendedName>
        <fullName evidence="12">Endonuclease III homolog</fullName>
        <ecNumber evidence="12">3.2.2.-</ecNumber>
        <ecNumber evidence="12">4.2.99.18</ecNumber>
    </recommendedName>
    <alternativeName>
        <fullName evidence="12">Bifunctional DNA N-glycosylase/DNA-(apurinic or apyrimidinic site) lyase</fullName>
        <shortName evidence="12">DNA glycosylase/AP lyase</shortName>
    </alternativeName>
</protein>
<evidence type="ECO:0000313" key="16">
    <source>
        <dbReference type="Proteomes" id="UP001208570"/>
    </source>
</evidence>
<evidence type="ECO:0000313" key="15">
    <source>
        <dbReference type="EMBL" id="KAK2160746.1"/>
    </source>
</evidence>
<evidence type="ECO:0000256" key="5">
    <source>
        <dbReference type="ARBA" id="ARBA00022801"/>
    </source>
</evidence>
<comment type="similarity">
    <text evidence="1 12">Belongs to the Nth/MutY family.</text>
</comment>
<gene>
    <name evidence="12" type="primary">NTH1</name>
    <name evidence="15" type="ORF">LSH36_127g06004</name>
</gene>